<accession>A0A4V3Z5Y2</accession>
<organism evidence="2 3">
    <name type="scientific">Arthrobacter echini</name>
    <dbReference type="NCBI Taxonomy" id="1529066"/>
    <lineage>
        <taxon>Bacteria</taxon>
        <taxon>Bacillati</taxon>
        <taxon>Actinomycetota</taxon>
        <taxon>Actinomycetes</taxon>
        <taxon>Micrococcales</taxon>
        <taxon>Micrococcaceae</taxon>
        <taxon>Arthrobacter</taxon>
    </lineage>
</organism>
<gene>
    <name evidence="2" type="ORF">E8P82_06515</name>
</gene>
<evidence type="ECO:0000313" key="2">
    <source>
        <dbReference type="EMBL" id="THJ67169.1"/>
    </source>
</evidence>
<feature type="compositionally biased region" description="Low complexity" evidence="1">
    <location>
        <begin position="1"/>
        <end position="13"/>
    </location>
</feature>
<evidence type="ECO:0000313" key="3">
    <source>
        <dbReference type="Proteomes" id="UP000305233"/>
    </source>
</evidence>
<evidence type="ECO:0000256" key="1">
    <source>
        <dbReference type="SAM" id="MobiDB-lite"/>
    </source>
</evidence>
<dbReference type="AlphaFoldDB" id="A0A4V3Z5Y2"/>
<comment type="caution">
    <text evidence="2">The sequence shown here is derived from an EMBL/GenBank/DDBJ whole genome shotgun (WGS) entry which is preliminary data.</text>
</comment>
<keyword evidence="3" id="KW-1185">Reference proteome</keyword>
<sequence>MCSRAGPRPPRSSARSRARRPRWPVRVDPEAKPFRVPGRCPHARGAPTAPSRGPPPGLLQQRPCPAGRRRSPRRRP</sequence>
<reference evidence="2 3" key="1">
    <citation type="submission" date="2019-04" db="EMBL/GenBank/DDBJ databases">
        <authorList>
            <person name="Liu Q."/>
            <person name="Xin Y.-H."/>
        </authorList>
    </citation>
    <scope>NUCLEOTIDE SEQUENCE [LARGE SCALE GENOMIC DNA]</scope>
    <source>
        <strain evidence="2 3">AM23</strain>
    </source>
</reference>
<protein>
    <submittedName>
        <fullName evidence="2">Uncharacterized protein</fullName>
    </submittedName>
</protein>
<dbReference type="EMBL" id="SSWH01000004">
    <property type="protein sequence ID" value="THJ67169.1"/>
    <property type="molecule type" value="Genomic_DNA"/>
</dbReference>
<feature type="compositionally biased region" description="Basic residues" evidence="1">
    <location>
        <begin position="67"/>
        <end position="76"/>
    </location>
</feature>
<proteinExistence type="predicted"/>
<feature type="compositionally biased region" description="Basic residues" evidence="1">
    <location>
        <begin position="14"/>
        <end position="23"/>
    </location>
</feature>
<feature type="region of interest" description="Disordered" evidence="1">
    <location>
        <begin position="1"/>
        <end position="76"/>
    </location>
</feature>
<dbReference type="Proteomes" id="UP000305233">
    <property type="component" value="Unassembled WGS sequence"/>
</dbReference>
<name>A0A4V3Z5Y2_9MICC</name>